<dbReference type="AlphaFoldDB" id="A0AAI9E4K0"/>
<evidence type="ECO:0000256" key="2">
    <source>
        <dbReference type="SAM" id="SignalP"/>
    </source>
</evidence>
<dbReference type="PROSITE" id="PS51767">
    <property type="entry name" value="PEPTIDASE_A1"/>
    <property type="match status" value="1"/>
</dbReference>
<keyword evidence="1" id="KW-0472">Membrane</keyword>
<feature type="chain" id="PRO_5042474878" description="Peptidase A1 domain-containing protein" evidence="2">
    <location>
        <begin position="23"/>
        <end position="540"/>
    </location>
</feature>
<keyword evidence="5" id="KW-1185">Reference proteome</keyword>
<evidence type="ECO:0000313" key="5">
    <source>
        <dbReference type="Proteomes" id="UP001296104"/>
    </source>
</evidence>
<keyword evidence="1" id="KW-0812">Transmembrane</keyword>
<evidence type="ECO:0000313" key="4">
    <source>
        <dbReference type="EMBL" id="CAK3830869.1"/>
    </source>
</evidence>
<evidence type="ECO:0000259" key="3">
    <source>
        <dbReference type="PROSITE" id="PS51767"/>
    </source>
</evidence>
<accession>A0AAI9E4K0</accession>
<dbReference type="Proteomes" id="UP001296104">
    <property type="component" value="Unassembled WGS sequence"/>
</dbReference>
<dbReference type="SUPFAM" id="SSF50630">
    <property type="entry name" value="Acid proteases"/>
    <property type="match status" value="1"/>
</dbReference>
<dbReference type="EMBL" id="CAVMBE010000005">
    <property type="protein sequence ID" value="CAK3830869.1"/>
    <property type="molecule type" value="Genomic_DNA"/>
</dbReference>
<comment type="caution">
    <text evidence="4">The sequence shown here is derived from an EMBL/GenBank/DDBJ whole genome shotgun (WGS) entry which is preliminary data.</text>
</comment>
<proteinExistence type="predicted"/>
<organism evidence="4 5">
    <name type="scientific">Lecanosticta acicola</name>
    <dbReference type="NCBI Taxonomy" id="111012"/>
    <lineage>
        <taxon>Eukaryota</taxon>
        <taxon>Fungi</taxon>
        <taxon>Dikarya</taxon>
        <taxon>Ascomycota</taxon>
        <taxon>Pezizomycotina</taxon>
        <taxon>Dothideomycetes</taxon>
        <taxon>Dothideomycetidae</taxon>
        <taxon>Mycosphaerellales</taxon>
        <taxon>Mycosphaerellaceae</taxon>
        <taxon>Lecanosticta</taxon>
    </lineage>
</organism>
<dbReference type="InterPro" id="IPR033121">
    <property type="entry name" value="PEPTIDASE_A1"/>
</dbReference>
<reference evidence="4" key="1">
    <citation type="submission" date="2023-11" db="EMBL/GenBank/DDBJ databases">
        <authorList>
            <person name="Alioto T."/>
            <person name="Alioto T."/>
            <person name="Gomez Garrido J."/>
        </authorList>
    </citation>
    <scope>NUCLEOTIDE SEQUENCE</scope>
</reference>
<protein>
    <recommendedName>
        <fullName evidence="3">Peptidase A1 domain-containing protein</fullName>
    </recommendedName>
</protein>
<feature type="domain" description="Peptidase A1" evidence="3">
    <location>
        <begin position="45"/>
        <end position="394"/>
    </location>
</feature>
<evidence type="ECO:0000256" key="1">
    <source>
        <dbReference type="SAM" id="Phobius"/>
    </source>
</evidence>
<feature type="signal peptide" evidence="2">
    <location>
        <begin position="1"/>
        <end position="22"/>
    </location>
</feature>
<keyword evidence="2" id="KW-0732">Signal</keyword>
<keyword evidence="1" id="KW-1133">Transmembrane helix</keyword>
<feature type="transmembrane region" description="Helical" evidence="1">
    <location>
        <begin position="427"/>
        <end position="446"/>
    </location>
</feature>
<name>A0AAI9E4K0_9PEZI</name>
<dbReference type="InterPro" id="IPR021109">
    <property type="entry name" value="Peptidase_aspartic_dom_sf"/>
</dbReference>
<sequence length="540" mass="58019">MSARRYTVVVIALLLYVPVIQAVSSGKWLSLSPSWQWDGIDGMWSTFEVEIGDPGQKVRLLPGTSAYTGNVVSVVTPPGCSRYPAAANCTGSRGNVFSSNASSTWSTRGLPDGGESELDDPVESALGSTGSVSYGFDTLRFPCPDVPLVANLLVAEYATEDFWLGSLGLSPVTSNYSGAHVSAPSLLSVLRHRGGIGGLSWAYTAGAYYRQVFGSLTLGGYDASRLDAMKSITVPFASDPSRDLVLGVQSMTYDTPGSTPLGGGFYAFIDSMVSQMWLPASVCERFEQAFNLTWNSTCELYLVTDEAHANLIELNPTVTFTVGGADALADGQTIDIDIPYAAFDLNISAPLVEKSSRYFPLKRANSSSDYTLGRVFLQAAYLFADYDRSEFRVSQALYPESYDRKTLVAVDSPHKAHLGKAEIAGCVVLLVVFAGSCAVFGTTILLRKKRSRVQRQLASSLAEKDAIVDEKADAIHSLSLCSAASTPSVAELSGIETQIHEAQTQDRDRPELSETKRASIRHELPVEVVAVELDGHSCSI</sequence>
<dbReference type="Pfam" id="PF00026">
    <property type="entry name" value="Asp"/>
    <property type="match status" value="1"/>
</dbReference>
<dbReference type="Gene3D" id="2.40.70.10">
    <property type="entry name" value="Acid Proteases"/>
    <property type="match status" value="2"/>
</dbReference>
<gene>
    <name evidence="4" type="ORF">LECACI_7A001339</name>
</gene>